<proteinExistence type="predicted"/>
<dbReference type="InterPro" id="IPR003772">
    <property type="entry name" value="YceD"/>
</dbReference>
<keyword evidence="2" id="KW-1185">Reference proteome</keyword>
<comment type="caution">
    <text evidence="1">The sequence shown here is derived from an EMBL/GenBank/DDBJ whole genome shotgun (WGS) entry which is preliminary data.</text>
</comment>
<organism evidence="1 2">
    <name type="scientific">Seohaeicola zhoushanensis</name>
    <dbReference type="NCBI Taxonomy" id="1569283"/>
    <lineage>
        <taxon>Bacteria</taxon>
        <taxon>Pseudomonadati</taxon>
        <taxon>Pseudomonadota</taxon>
        <taxon>Alphaproteobacteria</taxon>
        <taxon>Rhodobacterales</taxon>
        <taxon>Roseobacteraceae</taxon>
        <taxon>Seohaeicola</taxon>
    </lineage>
</organism>
<reference evidence="1" key="1">
    <citation type="journal article" date="2014" name="Int. J. Syst. Evol. Microbiol.">
        <title>Complete genome sequence of Corynebacterium casei LMG S-19264T (=DSM 44701T), isolated from a smear-ripened cheese.</title>
        <authorList>
            <consortium name="US DOE Joint Genome Institute (JGI-PGF)"/>
            <person name="Walter F."/>
            <person name="Albersmeier A."/>
            <person name="Kalinowski J."/>
            <person name="Ruckert C."/>
        </authorList>
    </citation>
    <scope>NUCLEOTIDE SEQUENCE</scope>
    <source>
        <strain evidence="1">KCTC 42650</strain>
    </source>
</reference>
<accession>A0A8J3GXE4</accession>
<dbReference type="RefSeq" id="WP_189679717.1">
    <property type="nucleotide sequence ID" value="NZ_BNCJ01000003.1"/>
</dbReference>
<evidence type="ECO:0000313" key="2">
    <source>
        <dbReference type="Proteomes" id="UP000626220"/>
    </source>
</evidence>
<sequence length="178" mass="19205">MTGFPVFRVADLDQNAPTRFDLRPDAEMMSGLADELGLLGLRKLSFAGEITASGKRDFVLTARLGATVVQPCVVTLDPVTTRIDTEVRRTYLANMPEPAGEEVEMPEDDTIEPLPVTIDPAAVMAEALALALPLYPRKDGVALGEANYAAPGTEAMTDETARPFAGLANLRDRMKDKN</sequence>
<evidence type="ECO:0000313" key="1">
    <source>
        <dbReference type="EMBL" id="GHF46598.1"/>
    </source>
</evidence>
<dbReference type="Pfam" id="PF02620">
    <property type="entry name" value="YceD"/>
    <property type="match status" value="1"/>
</dbReference>
<protein>
    <recommendedName>
        <fullName evidence="3">DUF177 domain-containing protein</fullName>
    </recommendedName>
</protein>
<reference evidence="1" key="2">
    <citation type="submission" date="2020-09" db="EMBL/GenBank/DDBJ databases">
        <authorList>
            <person name="Sun Q."/>
            <person name="Kim S."/>
        </authorList>
    </citation>
    <scope>NUCLEOTIDE SEQUENCE</scope>
    <source>
        <strain evidence="1">KCTC 42650</strain>
    </source>
</reference>
<evidence type="ECO:0008006" key="3">
    <source>
        <dbReference type="Google" id="ProtNLM"/>
    </source>
</evidence>
<dbReference type="EMBL" id="BNCJ01000003">
    <property type="protein sequence ID" value="GHF46598.1"/>
    <property type="molecule type" value="Genomic_DNA"/>
</dbReference>
<dbReference type="Proteomes" id="UP000626220">
    <property type="component" value="Unassembled WGS sequence"/>
</dbReference>
<dbReference type="AlphaFoldDB" id="A0A8J3GXE4"/>
<gene>
    <name evidence="1" type="ORF">GCM10017056_17890</name>
</gene>
<name>A0A8J3GXE4_9RHOB</name>